<dbReference type="InterPro" id="IPR014710">
    <property type="entry name" value="RmlC-like_jellyroll"/>
</dbReference>
<evidence type="ECO:0000256" key="2">
    <source>
        <dbReference type="RuleBase" id="RU003457"/>
    </source>
</evidence>
<gene>
    <name evidence="5" type="ORF">AMON00008_LOCUS4010</name>
</gene>
<dbReference type="CDD" id="cd02910">
    <property type="entry name" value="cupin_Yhhw_N"/>
    <property type="match status" value="1"/>
</dbReference>
<feature type="domain" description="Pirin N-terminal" evidence="3">
    <location>
        <begin position="61"/>
        <end position="166"/>
    </location>
</feature>
<dbReference type="Pfam" id="PF02678">
    <property type="entry name" value="Pirin"/>
    <property type="match status" value="1"/>
</dbReference>
<evidence type="ECO:0000259" key="4">
    <source>
        <dbReference type="Pfam" id="PF17954"/>
    </source>
</evidence>
<name>A0A7S4UAQ4_9DINO</name>
<sequence length="298" mass="32430">MPPPPSPLACLFGGRSVEATATGGSGLARVVRRERLFVSEPDPSWFGNDPNPTQVTAKGWTEKNWLKSRFHFNFAEYGDGPDNFGVLRVMNDDVVQPMRGFGKHPHRDMEIITFVVDGQLTHQDSMGEHETLGRGSIQFMSAGTGVRHSEHNWDGEQPLRFIQSWVVPRKRGLTPNYGSMVGDAAASAARRDRWAHLVSDVNSRIKAPVQICQDCNVYVTELSPGASPGPLELSSGRQAYLLCVEGEASLAGSEVALRRHDAAELTGPQSLQWSAGGDGAMLLVFEMAQTADGRGDIC</sequence>
<feature type="domain" description="Quercetin 2,3-dioxygenase C-terminal cupin" evidence="4">
    <location>
        <begin position="207"/>
        <end position="287"/>
    </location>
</feature>
<dbReference type="EMBL" id="HBNR01006089">
    <property type="protein sequence ID" value="CAE4564391.1"/>
    <property type="molecule type" value="Transcribed_RNA"/>
</dbReference>
<comment type="similarity">
    <text evidence="1 2">Belongs to the pirin family.</text>
</comment>
<organism evidence="5">
    <name type="scientific">Alexandrium monilatum</name>
    <dbReference type="NCBI Taxonomy" id="311494"/>
    <lineage>
        <taxon>Eukaryota</taxon>
        <taxon>Sar</taxon>
        <taxon>Alveolata</taxon>
        <taxon>Dinophyceae</taxon>
        <taxon>Gonyaulacales</taxon>
        <taxon>Pyrocystaceae</taxon>
        <taxon>Alexandrium</taxon>
    </lineage>
</organism>
<dbReference type="Gene3D" id="2.60.120.10">
    <property type="entry name" value="Jelly Rolls"/>
    <property type="match status" value="2"/>
</dbReference>
<dbReference type="PANTHER" id="PTHR43212">
    <property type="entry name" value="QUERCETIN 2,3-DIOXYGENASE"/>
    <property type="match status" value="1"/>
</dbReference>
<dbReference type="InterPro" id="IPR012093">
    <property type="entry name" value="Pirin"/>
</dbReference>
<dbReference type="InterPro" id="IPR041602">
    <property type="entry name" value="Quercetinase_C"/>
</dbReference>
<dbReference type="AlphaFoldDB" id="A0A7S4UAQ4"/>
<reference evidence="5" key="1">
    <citation type="submission" date="2021-01" db="EMBL/GenBank/DDBJ databases">
        <authorList>
            <person name="Corre E."/>
            <person name="Pelletier E."/>
            <person name="Niang G."/>
            <person name="Scheremetjew M."/>
            <person name="Finn R."/>
            <person name="Kale V."/>
            <person name="Holt S."/>
            <person name="Cochrane G."/>
            <person name="Meng A."/>
            <person name="Brown T."/>
            <person name="Cohen L."/>
        </authorList>
    </citation>
    <scope>NUCLEOTIDE SEQUENCE</scope>
    <source>
        <strain evidence="5">CCMP3105</strain>
    </source>
</reference>
<dbReference type="PANTHER" id="PTHR43212:SF3">
    <property type="entry name" value="QUERCETIN 2,3-DIOXYGENASE"/>
    <property type="match status" value="1"/>
</dbReference>
<dbReference type="InterPro" id="IPR003829">
    <property type="entry name" value="Pirin_N_dom"/>
</dbReference>
<dbReference type="Pfam" id="PF17954">
    <property type="entry name" value="Pirin_C_2"/>
    <property type="match status" value="1"/>
</dbReference>
<dbReference type="SUPFAM" id="SSF51182">
    <property type="entry name" value="RmlC-like cupins"/>
    <property type="match status" value="1"/>
</dbReference>
<protein>
    <recommendedName>
        <fullName evidence="6">Pirin N-terminal domain-containing protein</fullName>
    </recommendedName>
</protein>
<evidence type="ECO:0000256" key="1">
    <source>
        <dbReference type="ARBA" id="ARBA00008416"/>
    </source>
</evidence>
<accession>A0A7S4UAQ4</accession>
<evidence type="ECO:0000313" key="5">
    <source>
        <dbReference type="EMBL" id="CAE4564391.1"/>
    </source>
</evidence>
<dbReference type="InterPro" id="IPR011051">
    <property type="entry name" value="RmlC_Cupin_sf"/>
</dbReference>
<proteinExistence type="inferred from homology"/>
<evidence type="ECO:0008006" key="6">
    <source>
        <dbReference type="Google" id="ProtNLM"/>
    </source>
</evidence>
<evidence type="ECO:0000259" key="3">
    <source>
        <dbReference type="Pfam" id="PF02678"/>
    </source>
</evidence>